<sequence>MAPNLPSADLACCLLRCSTCIRSMRRPRNPHKGSLGTGHSTIGTAANFQKCLNPMLAKMPSVYNEFQVLFVNAFPDQAKKLQYVAKKNHLCMTLDEEVQYEEAGSTDIPIITDLDAFLRPDFENAEDN</sequence>
<keyword evidence="2" id="KW-1185">Reference proteome</keyword>
<dbReference type="EMBL" id="MTYJ01000005">
    <property type="protein sequence ID" value="OQV24818.1"/>
    <property type="molecule type" value="Genomic_DNA"/>
</dbReference>
<comment type="caution">
    <text evidence="1">The sequence shown here is derived from an EMBL/GenBank/DDBJ whole genome shotgun (WGS) entry which is preliminary data.</text>
</comment>
<name>A0A1W0XBP4_HYPEX</name>
<evidence type="ECO:0000313" key="1">
    <source>
        <dbReference type="EMBL" id="OQV24818.1"/>
    </source>
</evidence>
<proteinExistence type="predicted"/>
<evidence type="ECO:0000313" key="2">
    <source>
        <dbReference type="Proteomes" id="UP000192578"/>
    </source>
</evidence>
<organism evidence="1 2">
    <name type="scientific">Hypsibius exemplaris</name>
    <name type="common">Freshwater tardigrade</name>
    <dbReference type="NCBI Taxonomy" id="2072580"/>
    <lineage>
        <taxon>Eukaryota</taxon>
        <taxon>Metazoa</taxon>
        <taxon>Ecdysozoa</taxon>
        <taxon>Tardigrada</taxon>
        <taxon>Eutardigrada</taxon>
        <taxon>Parachela</taxon>
        <taxon>Hypsibioidea</taxon>
        <taxon>Hypsibiidae</taxon>
        <taxon>Hypsibius</taxon>
    </lineage>
</organism>
<reference evidence="2" key="1">
    <citation type="submission" date="2017-01" db="EMBL/GenBank/DDBJ databases">
        <title>Comparative genomics of anhydrobiosis in the tardigrade Hypsibius dujardini.</title>
        <authorList>
            <person name="Yoshida Y."/>
            <person name="Koutsovoulos G."/>
            <person name="Laetsch D."/>
            <person name="Stevens L."/>
            <person name="Kumar S."/>
            <person name="Horikawa D."/>
            <person name="Ishino K."/>
            <person name="Komine S."/>
            <person name="Tomita M."/>
            <person name="Blaxter M."/>
            <person name="Arakawa K."/>
        </authorList>
    </citation>
    <scope>NUCLEOTIDE SEQUENCE [LARGE SCALE GENOMIC DNA]</scope>
    <source>
        <strain evidence="2">Z151</strain>
    </source>
</reference>
<dbReference type="AlphaFoldDB" id="A0A1W0XBP4"/>
<protein>
    <submittedName>
        <fullName evidence="1">Uncharacterized protein</fullName>
    </submittedName>
</protein>
<gene>
    <name evidence="1" type="ORF">BV898_01408</name>
</gene>
<dbReference type="Proteomes" id="UP000192578">
    <property type="component" value="Unassembled WGS sequence"/>
</dbReference>
<accession>A0A1W0XBP4</accession>